<organism evidence="2 3">
    <name type="scientific">Pristionchus mayeri</name>
    <dbReference type="NCBI Taxonomy" id="1317129"/>
    <lineage>
        <taxon>Eukaryota</taxon>
        <taxon>Metazoa</taxon>
        <taxon>Ecdysozoa</taxon>
        <taxon>Nematoda</taxon>
        <taxon>Chromadorea</taxon>
        <taxon>Rhabditida</taxon>
        <taxon>Rhabditina</taxon>
        <taxon>Diplogasteromorpha</taxon>
        <taxon>Diplogasteroidea</taxon>
        <taxon>Neodiplogasteridae</taxon>
        <taxon>Pristionchus</taxon>
    </lineage>
</organism>
<dbReference type="EMBL" id="BTRK01000003">
    <property type="protein sequence ID" value="GMR40059.1"/>
    <property type="molecule type" value="Genomic_DNA"/>
</dbReference>
<keyword evidence="1" id="KW-0175">Coiled coil</keyword>
<keyword evidence="3" id="KW-1185">Reference proteome</keyword>
<gene>
    <name evidence="2" type="ORF">PMAYCL1PPCAC_10254</name>
</gene>
<feature type="coiled-coil region" evidence="1">
    <location>
        <begin position="3"/>
        <end position="42"/>
    </location>
</feature>
<sequence>AEIERQEKEIIQLRTELIEHTKEATESSKIEAVLEIDNLKNQLIQSKISALHCAKGTLKFQEREKLAKLYVCIQLEDG</sequence>
<reference evidence="3" key="1">
    <citation type="submission" date="2022-10" db="EMBL/GenBank/DDBJ databases">
        <title>Genome assembly of Pristionchus species.</title>
        <authorList>
            <person name="Yoshida K."/>
            <person name="Sommer R.J."/>
        </authorList>
    </citation>
    <scope>NUCLEOTIDE SEQUENCE [LARGE SCALE GENOMIC DNA]</scope>
    <source>
        <strain evidence="3">RS5460</strain>
    </source>
</reference>
<protein>
    <submittedName>
        <fullName evidence="2">Uncharacterized protein</fullName>
    </submittedName>
</protein>
<dbReference type="Proteomes" id="UP001328107">
    <property type="component" value="Unassembled WGS sequence"/>
</dbReference>
<name>A0AAN4ZHN0_9BILA</name>
<accession>A0AAN4ZHN0</accession>
<evidence type="ECO:0000313" key="3">
    <source>
        <dbReference type="Proteomes" id="UP001328107"/>
    </source>
</evidence>
<proteinExistence type="predicted"/>
<feature type="non-terminal residue" evidence="2">
    <location>
        <position position="1"/>
    </location>
</feature>
<comment type="caution">
    <text evidence="2">The sequence shown here is derived from an EMBL/GenBank/DDBJ whole genome shotgun (WGS) entry which is preliminary data.</text>
</comment>
<evidence type="ECO:0000256" key="1">
    <source>
        <dbReference type="SAM" id="Coils"/>
    </source>
</evidence>
<evidence type="ECO:0000313" key="2">
    <source>
        <dbReference type="EMBL" id="GMR40059.1"/>
    </source>
</evidence>
<dbReference type="AlphaFoldDB" id="A0AAN4ZHN0"/>
<feature type="non-terminal residue" evidence="2">
    <location>
        <position position="78"/>
    </location>
</feature>